<evidence type="ECO:0000313" key="3">
    <source>
        <dbReference type="Proteomes" id="UP000738431"/>
    </source>
</evidence>
<protein>
    <submittedName>
        <fullName evidence="2">Class I SAM-dependent methyltransferase</fullName>
    </submittedName>
</protein>
<proteinExistence type="predicted"/>
<name>A0ABZ1CH04_9BACT</name>
<dbReference type="InterPro" id="IPR013216">
    <property type="entry name" value="Methyltransf_11"/>
</dbReference>
<keyword evidence="2" id="KW-0808">Transferase</keyword>
<keyword evidence="3" id="KW-1185">Reference proteome</keyword>
<dbReference type="EMBL" id="CP139781">
    <property type="protein sequence ID" value="WRQ89550.1"/>
    <property type="molecule type" value="Genomic_DNA"/>
</dbReference>
<dbReference type="RefSeq" id="WP_221029763.1">
    <property type="nucleotide sequence ID" value="NZ_CP139781.1"/>
</dbReference>
<dbReference type="Gene3D" id="3.40.50.150">
    <property type="entry name" value="Vaccinia Virus protein VP39"/>
    <property type="match status" value="1"/>
</dbReference>
<accession>A0ABZ1CH04</accession>
<dbReference type="Pfam" id="PF08241">
    <property type="entry name" value="Methyltransf_11"/>
    <property type="match status" value="1"/>
</dbReference>
<gene>
    <name evidence="2" type="ORF">K1X11_009025</name>
</gene>
<evidence type="ECO:0000313" key="2">
    <source>
        <dbReference type="EMBL" id="WRQ89550.1"/>
    </source>
</evidence>
<dbReference type="Proteomes" id="UP000738431">
    <property type="component" value="Chromosome"/>
</dbReference>
<dbReference type="InterPro" id="IPR029063">
    <property type="entry name" value="SAM-dependent_MTases_sf"/>
</dbReference>
<reference evidence="2 3" key="2">
    <citation type="submission" date="2023-12" db="EMBL/GenBank/DDBJ databases">
        <title>Description of an unclassified Opitutus bacterium of Verrucomicrobiota.</title>
        <authorList>
            <person name="Zhang D.-F."/>
        </authorList>
    </citation>
    <scope>NUCLEOTIDE SEQUENCE [LARGE SCALE GENOMIC DNA]</scope>
    <source>
        <strain evidence="2 3">WL0086</strain>
    </source>
</reference>
<dbReference type="GO" id="GO:0032259">
    <property type="term" value="P:methylation"/>
    <property type="evidence" value="ECO:0007669"/>
    <property type="project" value="UniProtKB-KW"/>
</dbReference>
<reference evidence="2 3" key="1">
    <citation type="submission" date="2021-08" db="EMBL/GenBank/DDBJ databases">
        <authorList>
            <person name="Zhang D."/>
            <person name="Zhang A."/>
            <person name="Wang L."/>
        </authorList>
    </citation>
    <scope>NUCLEOTIDE SEQUENCE [LARGE SCALE GENOMIC DNA]</scope>
    <source>
        <strain evidence="2 3">WL0086</strain>
    </source>
</reference>
<organism evidence="2 3">
    <name type="scientific">Actomonas aquatica</name>
    <dbReference type="NCBI Taxonomy" id="2866162"/>
    <lineage>
        <taxon>Bacteria</taxon>
        <taxon>Pseudomonadati</taxon>
        <taxon>Verrucomicrobiota</taxon>
        <taxon>Opitutia</taxon>
        <taxon>Opitutales</taxon>
        <taxon>Opitutaceae</taxon>
        <taxon>Actomonas</taxon>
    </lineage>
</organism>
<dbReference type="SUPFAM" id="SSF53335">
    <property type="entry name" value="S-adenosyl-L-methionine-dependent methyltransferases"/>
    <property type="match status" value="1"/>
</dbReference>
<evidence type="ECO:0000259" key="1">
    <source>
        <dbReference type="Pfam" id="PF08241"/>
    </source>
</evidence>
<dbReference type="GO" id="GO:0008168">
    <property type="term" value="F:methyltransferase activity"/>
    <property type="evidence" value="ECO:0007669"/>
    <property type="project" value="UniProtKB-KW"/>
</dbReference>
<dbReference type="CDD" id="cd02440">
    <property type="entry name" value="AdoMet_MTases"/>
    <property type="match status" value="1"/>
</dbReference>
<keyword evidence="2" id="KW-0489">Methyltransferase</keyword>
<dbReference type="PANTHER" id="PTHR43861">
    <property type="entry name" value="TRANS-ACONITATE 2-METHYLTRANSFERASE-RELATED"/>
    <property type="match status" value="1"/>
</dbReference>
<sequence>MESAEYDNLAAVEAEHWYYAGKRTIVRSWLRRTGVLQPDALLLDCGAGTGAFADEMQDHCQVVVLDDHEESIERLRQRFSAEQVIGLSGDSIPLGAGSVDMVTALDVLEHVPDDRAVVREFARVVRSGGAVVVTVPAFMLLWSEWDEVLHHFRRYRLAQLRALFPAEDWVIEHTNYTNTLAFPAVLLLRRGRSLLRKIGLGKSVRSEDRVPPAWINRFARWAFVTPAVRGLWAPFGVSAILVARRR</sequence>
<feature type="domain" description="Methyltransferase type 11" evidence="1">
    <location>
        <begin position="43"/>
        <end position="133"/>
    </location>
</feature>